<name>N0CLB2_STRMI</name>
<dbReference type="Proteomes" id="UP000013304">
    <property type="component" value="Chromosome"/>
</dbReference>
<dbReference type="KEGG" id="sfi:SFUL_2003"/>
<dbReference type="AlphaFoldDB" id="N0CLB2"/>
<evidence type="ECO:0000313" key="1">
    <source>
        <dbReference type="EMBL" id="AGK76966.1"/>
    </source>
</evidence>
<proteinExistence type="predicted"/>
<sequence length="77" mass="8274">MFPGAGGPLVFDQVKTHRRGRPHSARSRRTVCGREPCAYLAAYSSIQGLLEETAPLEPGGIAERASFTRALAPPKIP</sequence>
<accession>N0CLB2</accession>
<dbReference type="EMBL" id="CP005080">
    <property type="protein sequence ID" value="AGK76966.1"/>
    <property type="molecule type" value="Genomic_DNA"/>
</dbReference>
<reference evidence="1 2" key="1">
    <citation type="submission" date="2013-04" db="EMBL/GenBank/DDBJ databases">
        <title>Complete genome sequence of Streptomyces fulvissimus.</title>
        <authorList>
            <person name="Myronovskyi M."/>
            <person name="Tokovenko B."/>
            <person name="Manderscheid N."/>
            <person name="Petzke L."/>
            <person name="Luzhetskyy A."/>
        </authorList>
    </citation>
    <scope>NUCLEOTIDE SEQUENCE [LARGE SCALE GENOMIC DNA]</scope>
    <source>
        <strain evidence="1 2">DSM 40593</strain>
    </source>
</reference>
<dbReference type="HOGENOM" id="CLU_2636497_0_0_11"/>
<gene>
    <name evidence="1" type="ORF">SFUL_2003</name>
</gene>
<evidence type="ECO:0000313" key="2">
    <source>
        <dbReference type="Proteomes" id="UP000013304"/>
    </source>
</evidence>
<organism evidence="1 2">
    <name type="scientific">Streptomyces microflavus DSM 40593</name>
    <dbReference type="NCBI Taxonomy" id="1303692"/>
    <lineage>
        <taxon>Bacteria</taxon>
        <taxon>Bacillati</taxon>
        <taxon>Actinomycetota</taxon>
        <taxon>Actinomycetes</taxon>
        <taxon>Kitasatosporales</taxon>
        <taxon>Streptomycetaceae</taxon>
        <taxon>Streptomyces</taxon>
    </lineage>
</organism>
<dbReference type="PATRIC" id="fig|1303692.3.peg.2026"/>
<protein>
    <submittedName>
        <fullName evidence="1">Uncharacterized protein</fullName>
    </submittedName>
</protein>
<dbReference type="RefSeq" id="WP_015608333.1">
    <property type="nucleotide sequence ID" value="NC_021177.1"/>
</dbReference>